<evidence type="ECO:0000259" key="9">
    <source>
        <dbReference type="Pfam" id="PF17917"/>
    </source>
</evidence>
<evidence type="ECO:0000256" key="3">
    <source>
        <dbReference type="ARBA" id="ARBA00022695"/>
    </source>
</evidence>
<reference evidence="10" key="1">
    <citation type="journal article" date="2007" name="PLoS ONE">
        <title>The first genome sequence of an elite grapevine cultivar (Pinot noir Vitis vinifera L.): coping with a highly heterozygous genome.</title>
        <authorList>
            <person name="Velasco R."/>
            <person name="Zharkikh A."/>
            <person name="Troggio M."/>
            <person name="Cartwright D.A."/>
            <person name="Cestaro A."/>
            <person name="Pruss D."/>
            <person name="Pindo M."/>
            <person name="FitzGerald L.M."/>
            <person name="Vezzulli S."/>
            <person name="Reid J."/>
            <person name="Malacarne G."/>
            <person name="Iliev D."/>
            <person name="Coppola G."/>
            <person name="Wardell B."/>
            <person name="Micheletti D."/>
            <person name="Macalma T."/>
            <person name="Facci M."/>
            <person name="Mitchell J.T."/>
            <person name="Perazzolli M."/>
            <person name="Eldredge G."/>
            <person name="Gatto P."/>
            <person name="Oyzerski R."/>
            <person name="Moretto M."/>
            <person name="Gutin N."/>
            <person name="Stefanini M."/>
            <person name="Chen Y."/>
            <person name="Segala C."/>
            <person name="Davenport C."/>
            <person name="Dematte L."/>
            <person name="Mraz A."/>
            <person name="Battilana J."/>
            <person name="Stormo K."/>
            <person name="Costa F."/>
            <person name="Tao Q."/>
            <person name="Si-Ammour A."/>
            <person name="Harkins T."/>
            <person name="Lackey A."/>
            <person name="Perbost C."/>
            <person name="Taillon B."/>
            <person name="Stella A."/>
            <person name="Solovyev V."/>
            <person name="Fawcett J.A."/>
            <person name="Sterck L."/>
            <person name="Vandepoele K."/>
            <person name="Grando S.M."/>
            <person name="Toppo S."/>
            <person name="Moser C."/>
            <person name="Lanchbury J."/>
            <person name="Bogden R."/>
            <person name="Skolnick M."/>
            <person name="Sgaramella V."/>
            <person name="Bhatnagar S.K."/>
            <person name="Fontana P."/>
            <person name="Gutin A."/>
            <person name="Van de Peer Y."/>
            <person name="Salamini F."/>
            <person name="Viola R."/>
        </authorList>
    </citation>
    <scope>NUCLEOTIDE SEQUENCE</scope>
</reference>
<evidence type="ECO:0000256" key="6">
    <source>
        <dbReference type="ARBA" id="ARBA00022801"/>
    </source>
</evidence>
<evidence type="ECO:0000256" key="5">
    <source>
        <dbReference type="ARBA" id="ARBA00022759"/>
    </source>
</evidence>
<sequence>MREPSPLRNPLGTRGSACVEVITPCMEALHLLRGMQRVTYRQRIPSQDSAQYDLTVPPTPSLSQSVPCPTPYVLHSQIDVTPPPVVAPIPALEDTHACMDILDQRMRQRRVSNGAISWDDFDGAPIASLLAQFRIPEIEKYTGIGCPKIHLRLYNSVMRAHGLDEAHLIMLFPMSLSGTAQRWKELEALRQGPDKSVTSFISRWREKIAQIVDRPSENDQIGMILRSLKPRFDRHLMGFPHTDFGSLVQALYGMPLSRAFQKLMEGGLLTRLAPRPVSQPVPPRFRMDLHCSYHQGLGHDMNHCPALRYAIHDLIEQGLVNLGQPSVTTNHLLAHSTHVVPPTPGGIHHIDFVEDDNIHMMSWDDGLLEPIVLNDGYEIDTVGFQTSTPFSLISDWVPFELTPIAALGIARQGPSVPFILRPDDDDSEGRDALSQIQVETTTTSEGLIHMMMADRATCIVFSDYDLPLEGSNHTRPLYITVGCSGHRVPSVLLDNGSVLNICPLTTTIALSYALLEFSPSAQTVKAYDSTKRKVMGTLMIELLIGPTTFPILFQVFKIPTSFNLLLGRPWIHRVGDIPSSLHQNTLEVEDFCRDFVAMSFDQHSSMMVLDMMRGMSFMLGMGLGRRQRGPMDFVATVDHDAPFGFVPTEANYRYMARLSRERVRARLTCTPFDYPIHPYRMSLTDYFVRGSELGDETSGVPISVMIVPSSPNRANFLSLCFPKETIDCGVDVEPTRMIDGVFPHDDYRDEMDTTSMSQITERVQPESASPFNLCRVSAIEIVEEIQTVLAPELMEDVAVGNDLFEDTFRSIEDAFNIVDPPLSFDILTGFISHPCDVYDSASMDLSVFEYLPVSCDSICIFAFHSLTTQILDIDDEITQPDSNKDSFDHDSDPIDERVSLATGDVETVDFGIEDQLKELKIGSPLSTDERDRLIHLLISYLDEIQKHLSVGFISMVEYPKWLANVVPVPKKDGKVKVFVDLRDLNKASPKDDFPLPHIDLLVDSTTSHLMLSFMDGFSGYNKILMALEDMEKTTFITEWGTYCYRVMPFWLKNVGTTYQRATTTLFHDMMHRNVEVYVDDMIVKSQGRADHLATLGRFFERIHKFRLRLNPKKCTFGVTFGKLLRHMLSERGIEVDPDKIKVILDMPVPRTKKEIRGFLGRLQYISCCIARLTNICVALGCMLAQLDDLGKKQAIYYLSKRMVEYEMRYATRRLRHYMTEHSVCFTSRLDPLRYLFDKPVLTGRLMRWLTRLPRAQNQFADALATLASSVDFLTDVVIRPLLIESRFAPACCCLIGDIEVQDDLPWHHNIYQLLRSGTYPEDAIAKDRRALRQLATRFVICGETLYR</sequence>
<dbReference type="InterPro" id="IPR053134">
    <property type="entry name" value="RNA-dir_DNA_polymerase"/>
</dbReference>
<name>A5BBV5_VITVI</name>
<keyword evidence="4" id="KW-0540">Nuclease</keyword>
<dbReference type="InterPro" id="IPR043502">
    <property type="entry name" value="DNA/RNA_pol_sf"/>
</dbReference>
<dbReference type="EMBL" id="AM453869">
    <property type="protein sequence ID" value="CAN67750.1"/>
    <property type="molecule type" value="Genomic_DNA"/>
</dbReference>
<dbReference type="Gene3D" id="2.40.70.10">
    <property type="entry name" value="Acid Proteases"/>
    <property type="match status" value="1"/>
</dbReference>
<feature type="domain" description="Reverse transcriptase" evidence="8">
    <location>
        <begin position="968"/>
        <end position="1118"/>
    </location>
</feature>
<dbReference type="Gene3D" id="3.30.70.270">
    <property type="match status" value="2"/>
</dbReference>
<evidence type="ECO:0000256" key="2">
    <source>
        <dbReference type="ARBA" id="ARBA00022679"/>
    </source>
</evidence>
<evidence type="ECO:0000256" key="1">
    <source>
        <dbReference type="ARBA" id="ARBA00012493"/>
    </source>
</evidence>
<protein>
    <recommendedName>
        <fullName evidence="1">RNA-directed DNA polymerase</fullName>
        <ecNumber evidence="1">2.7.7.49</ecNumber>
    </recommendedName>
</protein>
<keyword evidence="7" id="KW-0695">RNA-directed DNA polymerase</keyword>
<dbReference type="PANTHER" id="PTHR24559:SF457">
    <property type="entry name" value="RNA-DIRECTED DNA POLYMERASE HOMOLOG"/>
    <property type="match status" value="1"/>
</dbReference>
<feature type="domain" description="Reverse transcriptase RNase H-like" evidence="9">
    <location>
        <begin position="1177"/>
        <end position="1252"/>
    </location>
</feature>
<keyword evidence="2" id="KW-0808">Transferase</keyword>
<dbReference type="CDD" id="cd00303">
    <property type="entry name" value="retropepsin_like"/>
    <property type="match status" value="1"/>
</dbReference>
<dbReference type="EC" id="2.7.7.49" evidence="1"/>
<dbReference type="GO" id="GO:0016787">
    <property type="term" value="F:hydrolase activity"/>
    <property type="evidence" value="ECO:0007669"/>
    <property type="project" value="UniProtKB-KW"/>
</dbReference>
<dbReference type="SUPFAM" id="SSF56672">
    <property type="entry name" value="DNA/RNA polymerases"/>
    <property type="match status" value="1"/>
</dbReference>
<dbReference type="InterPro" id="IPR041373">
    <property type="entry name" value="RT_RNaseH"/>
</dbReference>
<evidence type="ECO:0000256" key="4">
    <source>
        <dbReference type="ARBA" id="ARBA00022722"/>
    </source>
</evidence>
<dbReference type="GO" id="GO:0004519">
    <property type="term" value="F:endonuclease activity"/>
    <property type="evidence" value="ECO:0007669"/>
    <property type="project" value="UniProtKB-KW"/>
</dbReference>
<dbReference type="InterPro" id="IPR000477">
    <property type="entry name" value="RT_dom"/>
</dbReference>
<dbReference type="Gene3D" id="3.10.10.10">
    <property type="entry name" value="HIV Type 1 Reverse Transcriptase, subunit A, domain 1"/>
    <property type="match status" value="1"/>
</dbReference>
<dbReference type="InterPro" id="IPR021109">
    <property type="entry name" value="Peptidase_aspartic_dom_sf"/>
</dbReference>
<dbReference type="InterPro" id="IPR043128">
    <property type="entry name" value="Rev_trsase/Diguanyl_cyclase"/>
</dbReference>
<dbReference type="CDD" id="cd01647">
    <property type="entry name" value="RT_LTR"/>
    <property type="match status" value="1"/>
</dbReference>
<gene>
    <name evidence="10" type="ORF">VITISV_034322</name>
</gene>
<dbReference type="ExpressionAtlas" id="A5BBV5">
    <property type="expression patterns" value="baseline"/>
</dbReference>
<proteinExistence type="predicted"/>
<evidence type="ECO:0000259" key="8">
    <source>
        <dbReference type="Pfam" id="PF00078"/>
    </source>
</evidence>
<evidence type="ECO:0000313" key="10">
    <source>
        <dbReference type="EMBL" id="CAN67750.1"/>
    </source>
</evidence>
<keyword evidence="5" id="KW-0255">Endonuclease</keyword>
<accession>A5BBV5</accession>
<dbReference type="GO" id="GO:0003964">
    <property type="term" value="F:RNA-directed DNA polymerase activity"/>
    <property type="evidence" value="ECO:0007669"/>
    <property type="project" value="UniProtKB-KW"/>
</dbReference>
<organism evidence="10">
    <name type="scientific">Vitis vinifera</name>
    <name type="common">Grape</name>
    <dbReference type="NCBI Taxonomy" id="29760"/>
    <lineage>
        <taxon>Eukaryota</taxon>
        <taxon>Viridiplantae</taxon>
        <taxon>Streptophyta</taxon>
        <taxon>Embryophyta</taxon>
        <taxon>Tracheophyta</taxon>
        <taxon>Spermatophyta</taxon>
        <taxon>Magnoliopsida</taxon>
        <taxon>eudicotyledons</taxon>
        <taxon>Gunneridae</taxon>
        <taxon>Pentapetalae</taxon>
        <taxon>rosids</taxon>
        <taxon>Vitales</taxon>
        <taxon>Vitaceae</taxon>
        <taxon>Viteae</taxon>
        <taxon>Vitis</taxon>
    </lineage>
</organism>
<evidence type="ECO:0000256" key="7">
    <source>
        <dbReference type="ARBA" id="ARBA00022918"/>
    </source>
</evidence>
<dbReference type="PANTHER" id="PTHR24559">
    <property type="entry name" value="TRANSPOSON TY3-I GAG-POL POLYPROTEIN"/>
    <property type="match status" value="1"/>
</dbReference>
<dbReference type="Pfam" id="PF17917">
    <property type="entry name" value="RT_RNaseH"/>
    <property type="match status" value="1"/>
</dbReference>
<keyword evidence="3" id="KW-0548">Nucleotidyltransferase</keyword>
<dbReference type="Pfam" id="PF00078">
    <property type="entry name" value="RVT_1"/>
    <property type="match status" value="1"/>
</dbReference>
<keyword evidence="6" id="KW-0378">Hydrolase</keyword>